<protein>
    <recommendedName>
        <fullName evidence="3">FMN hydroxy acid dehydrogenase domain-containing protein</fullName>
    </recommendedName>
</protein>
<dbReference type="InterPro" id="IPR000262">
    <property type="entry name" value="FMN-dep_DH"/>
</dbReference>
<gene>
    <name evidence="4" type="ORF">RDB_LOCUS34620</name>
</gene>
<evidence type="ECO:0000259" key="3">
    <source>
        <dbReference type="PROSITE" id="PS51349"/>
    </source>
</evidence>
<proteinExistence type="predicted"/>
<evidence type="ECO:0000256" key="1">
    <source>
        <dbReference type="ARBA" id="ARBA00001917"/>
    </source>
</evidence>
<reference evidence="4" key="1">
    <citation type="submission" date="2021-01" db="EMBL/GenBank/DDBJ databases">
        <authorList>
            <person name="Kaushik A."/>
        </authorList>
    </citation>
    <scope>NUCLEOTIDE SEQUENCE</scope>
    <source>
        <strain evidence="4">AG4-R118</strain>
    </source>
</reference>
<dbReference type="PROSITE" id="PS51349">
    <property type="entry name" value="FMN_HYDROXY_ACID_DH_2"/>
    <property type="match status" value="1"/>
</dbReference>
<feature type="signal peptide" evidence="2">
    <location>
        <begin position="1"/>
        <end position="21"/>
    </location>
</feature>
<organism evidence="4 5">
    <name type="scientific">Rhizoctonia solani</name>
    <dbReference type="NCBI Taxonomy" id="456999"/>
    <lineage>
        <taxon>Eukaryota</taxon>
        <taxon>Fungi</taxon>
        <taxon>Dikarya</taxon>
        <taxon>Basidiomycota</taxon>
        <taxon>Agaricomycotina</taxon>
        <taxon>Agaricomycetes</taxon>
        <taxon>Cantharellales</taxon>
        <taxon>Ceratobasidiaceae</taxon>
        <taxon>Rhizoctonia</taxon>
    </lineage>
</organism>
<dbReference type="GO" id="GO:0005975">
    <property type="term" value="P:carbohydrate metabolic process"/>
    <property type="evidence" value="ECO:0007669"/>
    <property type="project" value="InterPro"/>
</dbReference>
<dbReference type="EMBL" id="CAJMWX010000792">
    <property type="protein sequence ID" value="CAE6430282.1"/>
    <property type="molecule type" value="Genomic_DNA"/>
</dbReference>
<keyword evidence="2" id="KW-0732">Signal</keyword>
<dbReference type="Pfam" id="PF01070">
    <property type="entry name" value="FMN_dh"/>
    <property type="match status" value="1"/>
</dbReference>
<dbReference type="GO" id="GO:0016491">
    <property type="term" value="F:oxidoreductase activity"/>
    <property type="evidence" value="ECO:0007669"/>
    <property type="project" value="InterPro"/>
</dbReference>
<feature type="chain" id="PRO_5034730182" description="FMN hydroxy acid dehydrogenase domain-containing protein" evidence="2">
    <location>
        <begin position="22"/>
        <end position="821"/>
    </location>
</feature>
<dbReference type="InterPro" id="IPR013785">
    <property type="entry name" value="Aldolase_TIM"/>
</dbReference>
<sequence>MQCSRLPLIFAVLSFLEAVVSQSYARPPTFLGQLSRPTIPYTFRPTRVHSISGIVESSESLVQPSGPSNRNSTFPSAKLSPNSSVILDFSLNVGGYPAFEFASRVLGDISVIRYTVSESLAALEPGVGDGYPFMGYAGARVRSEIINVSGWGERWLGADIQGGQRFMLIEHMSGEADVLINEIGFQAATDVTPILDLPGCFNSSDGYLNELWATGARTVQLSCSSKGTFAPAWQASTISSMGAFVESKSIAIHQKSQSWGEIDFTFSLYMLKGSVLTVNKGNLYAPEPGVTEFYLTVADDGVGRFSRFGGSSTNFPSGILTTGKWHNLKFSVRGDVNASMTASIDGIEIGAVYYDGLPSTGPLGLSAGDGTSFFIRDLLVRDIEGNDLYFNSLTSQSALEDFATGTNYYSVCFDGAKRDRVVWAGDFSIFGPTIFYSTADIEAVAGSLLLFTGVQDAKGRTSGSVIASVVPSEVPTDDWNANNFYSYIYTISSINAWYEWYQYTGDIEFITKWWPAIKRSIEYGLTFIDQETNLVAVFGPVSPLDFNQYDGPTPGTHIGANAIVVWALRNAAIMSDGLGDSVASGYREAADNIEKAVNKHLFSNSTGAYMLFDGNATVGISQDGNSYAILSGIASASGAPSSARTVIEAMRSLATPFGPLSFSNTTRFLPIVSPYASGFHTWAAFEAGMDEEAISLMRTVWKNQTDVNNPWYTGMTWEFIIEILLDIHKNAPEVINSMEVYADGGVRHGSDIVKLLALGAKGVGLGRSAVFSNAWGVEGVEKFFSMLKTELTTMMMLLGVTEISQLDRTYINTKAVENMMF</sequence>
<feature type="domain" description="FMN hydroxy acid dehydrogenase" evidence="3">
    <location>
        <begin position="721"/>
        <end position="816"/>
    </location>
</feature>
<dbReference type="AlphaFoldDB" id="A0A8H2XPK0"/>
<evidence type="ECO:0000313" key="5">
    <source>
        <dbReference type="Proteomes" id="UP000663888"/>
    </source>
</evidence>
<dbReference type="PANTHER" id="PTHR34987">
    <property type="entry name" value="C, PUTATIVE (AFU_ORTHOLOGUE AFUA_3G02880)-RELATED"/>
    <property type="match status" value="1"/>
</dbReference>
<dbReference type="Proteomes" id="UP000663888">
    <property type="component" value="Unassembled WGS sequence"/>
</dbReference>
<dbReference type="SUPFAM" id="SSF51395">
    <property type="entry name" value="FMN-linked oxidoreductases"/>
    <property type="match status" value="1"/>
</dbReference>
<dbReference type="Gene3D" id="3.20.20.70">
    <property type="entry name" value="Aldolase class I"/>
    <property type="match status" value="1"/>
</dbReference>
<dbReference type="InterPro" id="IPR012341">
    <property type="entry name" value="6hp_glycosidase-like_sf"/>
</dbReference>
<dbReference type="Gene3D" id="1.50.10.10">
    <property type="match status" value="1"/>
</dbReference>
<dbReference type="InterPro" id="IPR008928">
    <property type="entry name" value="6-hairpin_glycosidase_sf"/>
</dbReference>
<comment type="cofactor">
    <cofactor evidence="1">
        <name>FMN</name>
        <dbReference type="ChEBI" id="CHEBI:58210"/>
    </cofactor>
</comment>
<dbReference type="SUPFAM" id="SSF48208">
    <property type="entry name" value="Six-hairpin glycosidases"/>
    <property type="match status" value="1"/>
</dbReference>
<dbReference type="InterPro" id="IPR037396">
    <property type="entry name" value="FMN_HAD"/>
</dbReference>
<comment type="caution">
    <text evidence="4">The sequence shown here is derived from an EMBL/GenBank/DDBJ whole genome shotgun (WGS) entry which is preliminary data.</text>
</comment>
<name>A0A8H2XPK0_9AGAM</name>
<dbReference type="Pfam" id="PF17389">
    <property type="entry name" value="Bac_rhamnosid6H"/>
    <property type="match status" value="1"/>
</dbReference>
<dbReference type="PANTHER" id="PTHR34987:SF4">
    <property type="entry name" value="ALPHA-L-RHAMNOSIDASE C-TERMINAL DOMAIN-CONTAINING PROTEIN"/>
    <property type="match status" value="1"/>
</dbReference>
<evidence type="ECO:0000313" key="4">
    <source>
        <dbReference type="EMBL" id="CAE6430282.1"/>
    </source>
</evidence>
<accession>A0A8H2XPK0</accession>
<evidence type="ECO:0000256" key="2">
    <source>
        <dbReference type="SAM" id="SignalP"/>
    </source>
</evidence>
<dbReference type="InterPro" id="IPR035396">
    <property type="entry name" value="Bac_rhamnosid6H"/>
</dbReference>